<dbReference type="RefSeq" id="WP_169162023.1">
    <property type="nucleotide sequence ID" value="NZ_JABBFW010000015.1"/>
</dbReference>
<keyword evidence="6" id="KW-1185">Reference proteome</keyword>
<dbReference type="PANTHER" id="PTHR46268:SF27">
    <property type="entry name" value="UNIVERSAL STRESS PROTEIN RV2623"/>
    <property type="match status" value="1"/>
</dbReference>
<evidence type="ECO:0000256" key="3">
    <source>
        <dbReference type="ARBA" id="ARBA00022840"/>
    </source>
</evidence>
<dbReference type="Pfam" id="PF00582">
    <property type="entry name" value="Usp"/>
    <property type="match status" value="1"/>
</dbReference>
<evidence type="ECO:0000259" key="4">
    <source>
        <dbReference type="Pfam" id="PF00582"/>
    </source>
</evidence>
<comment type="similarity">
    <text evidence="1">Belongs to the universal stress protein A family.</text>
</comment>
<dbReference type="PRINTS" id="PR01438">
    <property type="entry name" value="UNVRSLSTRESS"/>
</dbReference>
<name>A0A848FAC3_9BURK</name>
<feature type="domain" description="UspA" evidence="4">
    <location>
        <begin position="2"/>
        <end position="140"/>
    </location>
</feature>
<dbReference type="EMBL" id="JABBFW010000015">
    <property type="protein sequence ID" value="NML17117.1"/>
    <property type="molecule type" value="Genomic_DNA"/>
</dbReference>
<comment type="caution">
    <text evidence="5">The sequence shown here is derived from an EMBL/GenBank/DDBJ whole genome shotgun (WGS) entry which is preliminary data.</text>
</comment>
<accession>A0A848FAC3</accession>
<protein>
    <submittedName>
        <fullName evidence="5">Universal stress protein</fullName>
    </submittedName>
</protein>
<gene>
    <name evidence="5" type="ORF">HHL10_19260</name>
</gene>
<dbReference type="InterPro" id="IPR006016">
    <property type="entry name" value="UspA"/>
</dbReference>
<keyword evidence="2" id="KW-0547">Nucleotide-binding</keyword>
<dbReference type="PANTHER" id="PTHR46268">
    <property type="entry name" value="STRESS RESPONSE PROTEIN NHAX"/>
    <property type="match status" value="1"/>
</dbReference>
<dbReference type="CDD" id="cd00293">
    <property type="entry name" value="USP-like"/>
    <property type="match status" value="1"/>
</dbReference>
<evidence type="ECO:0000313" key="6">
    <source>
        <dbReference type="Proteomes" id="UP000574067"/>
    </source>
</evidence>
<dbReference type="InterPro" id="IPR006015">
    <property type="entry name" value="Universal_stress_UspA"/>
</dbReference>
<dbReference type="Gene3D" id="3.40.50.620">
    <property type="entry name" value="HUPs"/>
    <property type="match status" value="1"/>
</dbReference>
<evidence type="ECO:0000313" key="5">
    <source>
        <dbReference type="EMBL" id="NML17117.1"/>
    </source>
</evidence>
<keyword evidence="3" id="KW-0067">ATP-binding</keyword>
<reference evidence="5 6" key="1">
    <citation type="submission" date="2020-04" db="EMBL/GenBank/DDBJ databases">
        <title>Azohydromonas sp. isolated from soil.</title>
        <authorList>
            <person name="Dahal R.H."/>
        </authorList>
    </citation>
    <scope>NUCLEOTIDE SEQUENCE [LARGE SCALE GENOMIC DNA]</scope>
    <source>
        <strain evidence="5 6">G-1-1-14</strain>
    </source>
</reference>
<evidence type="ECO:0000256" key="2">
    <source>
        <dbReference type="ARBA" id="ARBA00022741"/>
    </source>
</evidence>
<sequence>MKILVAVDGSACSKRMLAHLVSEAMWRGDSHQYTVFHGIEPLPHRAAALAPPPTVRALYDSQAEAVLRPVRTFLHRHGIDARFVHKVCRPAREIARMAAVQHFDLVIMGSHGHGRLGNAVLGSVVTQVLAQAKTPLLVFR</sequence>
<proteinExistence type="inferred from homology"/>
<dbReference type="GO" id="GO:0005524">
    <property type="term" value="F:ATP binding"/>
    <property type="evidence" value="ECO:0007669"/>
    <property type="project" value="UniProtKB-KW"/>
</dbReference>
<evidence type="ECO:0000256" key="1">
    <source>
        <dbReference type="ARBA" id="ARBA00008791"/>
    </source>
</evidence>
<dbReference type="InterPro" id="IPR014729">
    <property type="entry name" value="Rossmann-like_a/b/a_fold"/>
</dbReference>
<dbReference type="SUPFAM" id="SSF52402">
    <property type="entry name" value="Adenine nucleotide alpha hydrolases-like"/>
    <property type="match status" value="1"/>
</dbReference>
<organism evidence="5 6">
    <name type="scientific">Azohydromonas caseinilytica</name>
    <dbReference type="NCBI Taxonomy" id="2728836"/>
    <lineage>
        <taxon>Bacteria</taxon>
        <taxon>Pseudomonadati</taxon>
        <taxon>Pseudomonadota</taxon>
        <taxon>Betaproteobacteria</taxon>
        <taxon>Burkholderiales</taxon>
        <taxon>Sphaerotilaceae</taxon>
        <taxon>Azohydromonas</taxon>
    </lineage>
</organism>
<dbReference type="Proteomes" id="UP000574067">
    <property type="component" value="Unassembled WGS sequence"/>
</dbReference>
<dbReference type="AlphaFoldDB" id="A0A848FAC3"/>